<keyword evidence="2" id="KW-1185">Reference proteome</keyword>
<gene>
    <name evidence="1" type="ORF">H2198_008342</name>
</gene>
<reference evidence="1" key="1">
    <citation type="submission" date="2022-10" db="EMBL/GenBank/DDBJ databases">
        <title>Culturing micro-colonial fungi from biological soil crusts in the Mojave desert and describing Neophaeococcomyces mojavensis, and introducing the new genera and species Taxawa tesnikishii.</title>
        <authorList>
            <person name="Kurbessoian T."/>
            <person name="Stajich J.E."/>
        </authorList>
    </citation>
    <scope>NUCLEOTIDE SEQUENCE</scope>
    <source>
        <strain evidence="1">JES_112</strain>
    </source>
</reference>
<dbReference type="Proteomes" id="UP001172386">
    <property type="component" value="Unassembled WGS sequence"/>
</dbReference>
<sequence>MTTSLVPTRPSPSPPAVNAQSAEEAQELAFGQVWKEAGKKSHDLNHHQRPSLLDRRKSSVQFNTGAAEETIRRESLASPARPSVSHASAIHRNPSPPPPVPYSRGIAFDTFQTPDAAAEAFSIQYKHHDFAYTPRTRTFICGTDAKDYSEYALEWTLDELVDDGDEIVCLRVVGEDSAERRHYKEEAERLLESVIAKNAIERKAISLKMELAVGKVTDVIQSMIHLYEPVAIVVGTRGRALTGVQGLMGGSVSKYCLQRSPVPTIVVRPSSKRTKKKMKRQAEAARSVYTNILSKAHTASSKHIGDKTIDRQGVGFETQSKEKEAEAVEKAVGPRKGILRNRDYGGGLARVTSTSLDDSDDEPAPSFALPIGYLSTESAPKADLAMKSPIIQALAEWDDDSPRNGSRTASPAPKGQGKSPSRESENALTDSEDENAEFGKPTIVEERRPSTRSQTPWLNSILSRPEPKERRPASRDRGSRSRSR</sequence>
<comment type="caution">
    <text evidence="1">The sequence shown here is derived from an EMBL/GenBank/DDBJ whole genome shotgun (WGS) entry which is preliminary data.</text>
</comment>
<organism evidence="1 2">
    <name type="scientific">Neophaeococcomyces mojaviensis</name>
    <dbReference type="NCBI Taxonomy" id="3383035"/>
    <lineage>
        <taxon>Eukaryota</taxon>
        <taxon>Fungi</taxon>
        <taxon>Dikarya</taxon>
        <taxon>Ascomycota</taxon>
        <taxon>Pezizomycotina</taxon>
        <taxon>Eurotiomycetes</taxon>
        <taxon>Chaetothyriomycetidae</taxon>
        <taxon>Chaetothyriales</taxon>
        <taxon>Chaetothyriales incertae sedis</taxon>
        <taxon>Neophaeococcomyces</taxon>
    </lineage>
</organism>
<evidence type="ECO:0000313" key="1">
    <source>
        <dbReference type="EMBL" id="KAJ9652421.1"/>
    </source>
</evidence>
<accession>A0ACC2ZXQ3</accession>
<proteinExistence type="predicted"/>
<evidence type="ECO:0000313" key="2">
    <source>
        <dbReference type="Proteomes" id="UP001172386"/>
    </source>
</evidence>
<protein>
    <submittedName>
        <fullName evidence="1">Uncharacterized protein</fullName>
    </submittedName>
</protein>
<dbReference type="EMBL" id="JAPDRQ010000200">
    <property type="protein sequence ID" value="KAJ9652421.1"/>
    <property type="molecule type" value="Genomic_DNA"/>
</dbReference>
<name>A0ACC2ZXQ3_9EURO</name>